<proteinExistence type="predicted"/>
<dbReference type="EMBL" id="GBXM01103911">
    <property type="protein sequence ID" value="JAH04666.1"/>
    <property type="molecule type" value="Transcribed_RNA"/>
</dbReference>
<organism evidence="1">
    <name type="scientific">Anguilla anguilla</name>
    <name type="common">European freshwater eel</name>
    <name type="synonym">Muraena anguilla</name>
    <dbReference type="NCBI Taxonomy" id="7936"/>
    <lineage>
        <taxon>Eukaryota</taxon>
        <taxon>Metazoa</taxon>
        <taxon>Chordata</taxon>
        <taxon>Craniata</taxon>
        <taxon>Vertebrata</taxon>
        <taxon>Euteleostomi</taxon>
        <taxon>Actinopterygii</taxon>
        <taxon>Neopterygii</taxon>
        <taxon>Teleostei</taxon>
        <taxon>Anguilliformes</taxon>
        <taxon>Anguillidae</taxon>
        <taxon>Anguilla</taxon>
    </lineage>
</organism>
<reference evidence="1" key="1">
    <citation type="submission" date="2014-11" db="EMBL/GenBank/DDBJ databases">
        <authorList>
            <person name="Amaro Gonzalez C."/>
        </authorList>
    </citation>
    <scope>NUCLEOTIDE SEQUENCE</scope>
</reference>
<evidence type="ECO:0000313" key="1">
    <source>
        <dbReference type="EMBL" id="JAH04666.1"/>
    </source>
</evidence>
<dbReference type="AlphaFoldDB" id="A0A0E9PJ71"/>
<reference evidence="1" key="2">
    <citation type="journal article" date="2015" name="Fish Shellfish Immunol.">
        <title>Early steps in the European eel (Anguilla anguilla)-Vibrio vulnificus interaction in the gills: Role of the RtxA13 toxin.</title>
        <authorList>
            <person name="Callol A."/>
            <person name="Pajuelo D."/>
            <person name="Ebbesson L."/>
            <person name="Teles M."/>
            <person name="MacKenzie S."/>
            <person name="Amaro C."/>
        </authorList>
    </citation>
    <scope>NUCLEOTIDE SEQUENCE</scope>
</reference>
<accession>A0A0E9PJ71</accession>
<name>A0A0E9PJ71_ANGAN</name>
<sequence>MNFGNSGYELCFMYFYLHGKITATFTICRFKRVLFLRYR</sequence>
<protein>
    <submittedName>
        <fullName evidence="1">Uncharacterized protein</fullName>
    </submittedName>
</protein>